<dbReference type="Proteomes" id="UP000254467">
    <property type="component" value="Unassembled WGS sequence"/>
</dbReference>
<dbReference type="EMBL" id="UFXQ01000001">
    <property type="protein sequence ID" value="STC68616.1"/>
    <property type="molecule type" value="Genomic_DNA"/>
</dbReference>
<feature type="transmembrane region" description="Helical" evidence="1">
    <location>
        <begin position="12"/>
        <end position="30"/>
    </location>
</feature>
<keyword evidence="1" id="KW-1133">Transmembrane helix</keyword>
<proteinExistence type="predicted"/>
<accession>A0A376CJE5</accession>
<protein>
    <submittedName>
        <fullName evidence="2">Uncharacterized protein</fullName>
    </submittedName>
</protein>
<evidence type="ECO:0000313" key="2">
    <source>
        <dbReference type="EMBL" id="STC68616.1"/>
    </source>
</evidence>
<keyword evidence="1" id="KW-0812">Transmembrane</keyword>
<evidence type="ECO:0000313" key="3">
    <source>
        <dbReference type="Proteomes" id="UP000254467"/>
    </source>
</evidence>
<organism evidence="2 3">
    <name type="scientific">Corynebacterium pilosum</name>
    <dbReference type="NCBI Taxonomy" id="35756"/>
    <lineage>
        <taxon>Bacteria</taxon>
        <taxon>Bacillati</taxon>
        <taxon>Actinomycetota</taxon>
        <taxon>Actinomycetes</taxon>
        <taxon>Mycobacteriales</taxon>
        <taxon>Corynebacteriaceae</taxon>
        <taxon>Corynebacterium</taxon>
    </lineage>
</organism>
<gene>
    <name evidence="2" type="ORF">NCTC11862_00375</name>
</gene>
<keyword evidence="3" id="KW-1185">Reference proteome</keyword>
<keyword evidence="1" id="KW-0472">Membrane</keyword>
<dbReference type="STRING" id="35756.GCA_001044155_01901"/>
<name>A0A376CJE5_9CORY</name>
<sequence>MPRFGDFALTDIISVVVAIGSLVFALITALP</sequence>
<reference evidence="2 3" key="1">
    <citation type="submission" date="2018-06" db="EMBL/GenBank/DDBJ databases">
        <authorList>
            <consortium name="Pathogen Informatics"/>
            <person name="Doyle S."/>
        </authorList>
    </citation>
    <scope>NUCLEOTIDE SEQUENCE [LARGE SCALE GENOMIC DNA]</scope>
    <source>
        <strain evidence="2 3">NCTC11862</strain>
    </source>
</reference>
<evidence type="ECO:0000256" key="1">
    <source>
        <dbReference type="SAM" id="Phobius"/>
    </source>
</evidence>
<dbReference type="AlphaFoldDB" id="A0A376CJE5"/>